<dbReference type="EMBL" id="JASCZI010060788">
    <property type="protein sequence ID" value="MED6136014.1"/>
    <property type="molecule type" value="Genomic_DNA"/>
</dbReference>
<evidence type="ECO:0000256" key="2">
    <source>
        <dbReference type="ARBA" id="ARBA00010617"/>
    </source>
</evidence>
<keyword evidence="6" id="KW-0408">Iron</keyword>
<gene>
    <name evidence="8" type="ORF">PIB30_051991</name>
</gene>
<evidence type="ECO:0008006" key="10">
    <source>
        <dbReference type="Google" id="ProtNLM"/>
    </source>
</evidence>
<keyword evidence="7" id="KW-0503">Monooxygenase</keyword>
<evidence type="ECO:0000256" key="6">
    <source>
        <dbReference type="ARBA" id="ARBA00023004"/>
    </source>
</evidence>
<keyword evidence="5" id="KW-0560">Oxidoreductase</keyword>
<keyword evidence="4" id="KW-0479">Metal-binding</keyword>
<comment type="caution">
    <text evidence="8">The sequence shown here is derived from an EMBL/GenBank/DDBJ whole genome shotgun (WGS) entry which is preliminary data.</text>
</comment>
<accession>A0ABU6SI19</accession>
<evidence type="ECO:0000256" key="3">
    <source>
        <dbReference type="ARBA" id="ARBA00022617"/>
    </source>
</evidence>
<evidence type="ECO:0000256" key="7">
    <source>
        <dbReference type="ARBA" id="ARBA00023033"/>
    </source>
</evidence>
<organism evidence="8 9">
    <name type="scientific">Stylosanthes scabra</name>
    <dbReference type="NCBI Taxonomy" id="79078"/>
    <lineage>
        <taxon>Eukaryota</taxon>
        <taxon>Viridiplantae</taxon>
        <taxon>Streptophyta</taxon>
        <taxon>Embryophyta</taxon>
        <taxon>Tracheophyta</taxon>
        <taxon>Spermatophyta</taxon>
        <taxon>Magnoliopsida</taxon>
        <taxon>eudicotyledons</taxon>
        <taxon>Gunneridae</taxon>
        <taxon>Pentapetalae</taxon>
        <taxon>rosids</taxon>
        <taxon>fabids</taxon>
        <taxon>Fabales</taxon>
        <taxon>Fabaceae</taxon>
        <taxon>Papilionoideae</taxon>
        <taxon>50 kb inversion clade</taxon>
        <taxon>dalbergioids sensu lato</taxon>
        <taxon>Dalbergieae</taxon>
        <taxon>Pterocarpus clade</taxon>
        <taxon>Stylosanthes</taxon>
    </lineage>
</organism>
<comment type="similarity">
    <text evidence="2">Belongs to the cytochrome P450 family.</text>
</comment>
<keyword evidence="3" id="KW-0349">Heme</keyword>
<dbReference type="Proteomes" id="UP001341840">
    <property type="component" value="Unassembled WGS sequence"/>
</dbReference>
<protein>
    <recommendedName>
        <fullName evidence="10">Cytochrome P450</fullName>
    </recommendedName>
</protein>
<evidence type="ECO:0000313" key="9">
    <source>
        <dbReference type="Proteomes" id="UP001341840"/>
    </source>
</evidence>
<dbReference type="PANTHER" id="PTHR24296">
    <property type="entry name" value="CYTOCHROME P450"/>
    <property type="match status" value="1"/>
</dbReference>
<dbReference type="Gene3D" id="1.10.630.10">
    <property type="entry name" value="Cytochrome P450"/>
    <property type="match status" value="1"/>
</dbReference>
<name>A0ABU6SI19_9FABA</name>
<keyword evidence="9" id="KW-1185">Reference proteome</keyword>
<dbReference type="Pfam" id="PF00067">
    <property type="entry name" value="p450"/>
    <property type="match status" value="1"/>
</dbReference>
<sequence>MRFLTTTLKGLRFSSDNICSIVLGFDPNSLPNKLVAFPEVNFEKAFNKIEDVLFYRHIVPRFFWKLQKWLQIGKEKNSIESEKIIDQFLHQCISSIFQEQRKYNCSKDDHESKFNMLKALVEENGMEEVDYKFIRDTAINLLAAGRDSISSGLCWFFWLVSTHPPVEAKILEEIRANFITGEENWILTLSLENVNKLVYLHGALCEALRFFHTYQFE</sequence>
<dbReference type="SUPFAM" id="SSF48264">
    <property type="entry name" value="Cytochrome P450"/>
    <property type="match status" value="1"/>
</dbReference>
<proteinExistence type="inferred from homology"/>
<dbReference type="InterPro" id="IPR036396">
    <property type="entry name" value="Cyt_P450_sf"/>
</dbReference>
<dbReference type="InterPro" id="IPR001128">
    <property type="entry name" value="Cyt_P450"/>
</dbReference>
<reference evidence="8 9" key="1">
    <citation type="journal article" date="2023" name="Plants (Basel)">
        <title>Bridging the Gap: Combining Genomics and Transcriptomics Approaches to Understand Stylosanthes scabra, an Orphan Legume from the Brazilian Caatinga.</title>
        <authorList>
            <person name="Ferreira-Neto J.R.C."/>
            <person name="da Silva M.D."/>
            <person name="Binneck E."/>
            <person name="de Melo N.F."/>
            <person name="da Silva R.H."/>
            <person name="de Melo A.L.T.M."/>
            <person name="Pandolfi V."/>
            <person name="Bustamante F.O."/>
            <person name="Brasileiro-Vidal A.C."/>
            <person name="Benko-Iseppon A.M."/>
        </authorList>
    </citation>
    <scope>NUCLEOTIDE SEQUENCE [LARGE SCALE GENOMIC DNA]</scope>
    <source>
        <tissue evidence="8">Leaves</tissue>
    </source>
</reference>
<comment type="cofactor">
    <cofactor evidence="1">
        <name>heme</name>
        <dbReference type="ChEBI" id="CHEBI:30413"/>
    </cofactor>
</comment>
<evidence type="ECO:0000256" key="4">
    <source>
        <dbReference type="ARBA" id="ARBA00022723"/>
    </source>
</evidence>
<evidence type="ECO:0000256" key="1">
    <source>
        <dbReference type="ARBA" id="ARBA00001971"/>
    </source>
</evidence>
<evidence type="ECO:0000256" key="5">
    <source>
        <dbReference type="ARBA" id="ARBA00023002"/>
    </source>
</evidence>
<evidence type="ECO:0000313" key="8">
    <source>
        <dbReference type="EMBL" id="MED6136014.1"/>
    </source>
</evidence>